<reference evidence="2 3" key="1">
    <citation type="submission" date="2023-07" db="EMBL/GenBank/DDBJ databases">
        <title>Genomic Encyclopedia of Type Strains, Phase IV (KMG-IV): sequencing the most valuable type-strain genomes for metagenomic binning, comparative biology and taxonomic classification.</title>
        <authorList>
            <person name="Goeker M."/>
        </authorList>
    </citation>
    <scope>NUCLEOTIDE SEQUENCE [LARGE SCALE GENOMIC DNA]</scope>
    <source>
        <strain evidence="2 3">DSM 2457</strain>
    </source>
</reference>
<organism evidence="2 3">
    <name type="scientific">Ancylobacter polymorphus</name>
    <dbReference type="NCBI Taxonomy" id="223390"/>
    <lineage>
        <taxon>Bacteria</taxon>
        <taxon>Pseudomonadati</taxon>
        <taxon>Pseudomonadota</taxon>
        <taxon>Alphaproteobacteria</taxon>
        <taxon>Hyphomicrobiales</taxon>
        <taxon>Xanthobacteraceae</taxon>
        <taxon>Ancylobacter</taxon>
    </lineage>
</organism>
<feature type="compositionally biased region" description="Polar residues" evidence="1">
    <location>
        <begin position="1"/>
        <end position="21"/>
    </location>
</feature>
<evidence type="ECO:0000313" key="3">
    <source>
        <dbReference type="Proteomes" id="UP001224682"/>
    </source>
</evidence>
<gene>
    <name evidence="2" type="ORF">J2S75_000508</name>
</gene>
<dbReference type="EMBL" id="JAUSUI010000001">
    <property type="protein sequence ID" value="MDQ0301497.1"/>
    <property type="molecule type" value="Genomic_DNA"/>
</dbReference>
<comment type="caution">
    <text evidence="2">The sequence shown here is derived from an EMBL/GenBank/DDBJ whole genome shotgun (WGS) entry which is preliminary data.</text>
</comment>
<feature type="region of interest" description="Disordered" evidence="1">
    <location>
        <begin position="1"/>
        <end position="24"/>
    </location>
</feature>
<evidence type="ECO:0000313" key="2">
    <source>
        <dbReference type="EMBL" id="MDQ0301497.1"/>
    </source>
</evidence>
<sequence length="96" mass="10600">MISPSDVTPNDLTPSDVTPSDVTRRIAETVEARLGRIDNRDVGIYPVEAPGDAPNWAARIARSAGGGPAYRQWRHDQLRAAVHAVQREMPRINWEG</sequence>
<proteinExistence type="predicted"/>
<name>A0ABU0B6P8_9HYPH</name>
<keyword evidence="3" id="KW-1185">Reference proteome</keyword>
<accession>A0ABU0B6P8</accession>
<protein>
    <submittedName>
        <fullName evidence="2">Uncharacterized protein</fullName>
    </submittedName>
</protein>
<dbReference type="Proteomes" id="UP001224682">
    <property type="component" value="Unassembled WGS sequence"/>
</dbReference>
<evidence type="ECO:0000256" key="1">
    <source>
        <dbReference type="SAM" id="MobiDB-lite"/>
    </source>
</evidence>
<dbReference type="RefSeq" id="WP_307017896.1">
    <property type="nucleotide sequence ID" value="NZ_JAUSUI010000001.1"/>
</dbReference>